<dbReference type="InterPro" id="IPR036890">
    <property type="entry name" value="HATPase_C_sf"/>
</dbReference>
<keyword evidence="3" id="KW-0597">Phosphoprotein</keyword>
<dbReference type="PROSITE" id="PS50109">
    <property type="entry name" value="HIS_KIN"/>
    <property type="match status" value="1"/>
</dbReference>
<dbReference type="Pfam" id="PF02518">
    <property type="entry name" value="HATPase_c"/>
    <property type="match status" value="1"/>
</dbReference>
<reference evidence="9" key="1">
    <citation type="submission" date="2017-01" db="EMBL/GenBank/DDBJ databases">
        <authorList>
            <person name="Varghese N."/>
            <person name="Submissions S."/>
        </authorList>
    </citation>
    <scope>NUCLEOTIDE SEQUENCE [LARGE SCALE GENOMIC DNA]</scope>
    <source>
        <strain evidence="9">DSM 21054</strain>
    </source>
</reference>
<dbReference type="Gene3D" id="3.30.565.10">
    <property type="entry name" value="Histidine kinase-like ATPase, C-terminal domain"/>
    <property type="match status" value="1"/>
</dbReference>
<sequence length="246" mass="28079">MSKSAIDLVKREDETNSSFLKRLFVSFSHEVRSYIQNIPRFCNEIKAGKRVDQNWEGIYLGTKFAMSILDNMTEAVKITEGEQAYFPQKKKFDFLELLNTIAQLRTMEDTSKRNVKIITSGINEIQLNSDYILVSQILNNVLQNAFKYSKGTNEIEVECTRQNTDLTIDITNWGDTIPEDALEVIFEPFKRINPERTGVGLGLYISKQIVTALQGKIKATSFKEEGKNTFTIALPNCIVINQFNRA</sequence>
<gene>
    <name evidence="8" type="ORF">SAMN05421788_110153</name>
</gene>
<evidence type="ECO:0000313" key="8">
    <source>
        <dbReference type="EMBL" id="SIT31388.1"/>
    </source>
</evidence>
<evidence type="ECO:0000256" key="2">
    <source>
        <dbReference type="ARBA" id="ARBA00012438"/>
    </source>
</evidence>
<evidence type="ECO:0000256" key="4">
    <source>
        <dbReference type="ARBA" id="ARBA00022679"/>
    </source>
</evidence>
<keyword evidence="4" id="KW-0808">Transferase</keyword>
<comment type="catalytic activity">
    <reaction evidence="1">
        <text>ATP + protein L-histidine = ADP + protein N-phospho-L-histidine.</text>
        <dbReference type="EC" id="2.7.13.3"/>
    </reaction>
</comment>
<dbReference type="GO" id="GO:0000155">
    <property type="term" value="F:phosphorelay sensor kinase activity"/>
    <property type="evidence" value="ECO:0007669"/>
    <property type="project" value="TreeGrafter"/>
</dbReference>
<dbReference type="GO" id="GO:0005886">
    <property type="term" value="C:plasma membrane"/>
    <property type="evidence" value="ECO:0007669"/>
    <property type="project" value="TreeGrafter"/>
</dbReference>
<dbReference type="SUPFAM" id="SSF55874">
    <property type="entry name" value="ATPase domain of HSP90 chaperone/DNA topoisomerase II/histidine kinase"/>
    <property type="match status" value="1"/>
</dbReference>
<dbReference type="SMART" id="SM00387">
    <property type="entry name" value="HATPase_c"/>
    <property type="match status" value="1"/>
</dbReference>
<dbReference type="AlphaFoldDB" id="A0A1N7R8C1"/>
<evidence type="ECO:0000256" key="5">
    <source>
        <dbReference type="ARBA" id="ARBA00022777"/>
    </source>
</evidence>
<evidence type="ECO:0000256" key="1">
    <source>
        <dbReference type="ARBA" id="ARBA00000085"/>
    </source>
</evidence>
<dbReference type="PANTHER" id="PTHR45453:SF1">
    <property type="entry name" value="PHOSPHATE REGULON SENSOR PROTEIN PHOR"/>
    <property type="match status" value="1"/>
</dbReference>
<dbReference type="EC" id="2.7.13.3" evidence="2"/>
<accession>A0A1N7R8C1</accession>
<dbReference type="STRING" id="477680.SAMN05421788_110153"/>
<evidence type="ECO:0000313" key="9">
    <source>
        <dbReference type="Proteomes" id="UP000186917"/>
    </source>
</evidence>
<keyword evidence="6" id="KW-0902">Two-component regulatory system</keyword>
<evidence type="ECO:0000259" key="7">
    <source>
        <dbReference type="PROSITE" id="PS50109"/>
    </source>
</evidence>
<dbReference type="GO" id="GO:0004721">
    <property type="term" value="F:phosphoprotein phosphatase activity"/>
    <property type="evidence" value="ECO:0007669"/>
    <property type="project" value="TreeGrafter"/>
</dbReference>
<feature type="domain" description="Histidine kinase" evidence="7">
    <location>
        <begin position="26"/>
        <end position="238"/>
    </location>
</feature>
<proteinExistence type="predicted"/>
<name>A0A1N7R8C1_9BACT</name>
<dbReference type="EMBL" id="FTOR01000010">
    <property type="protein sequence ID" value="SIT31388.1"/>
    <property type="molecule type" value="Genomic_DNA"/>
</dbReference>
<keyword evidence="9" id="KW-1185">Reference proteome</keyword>
<dbReference type="InterPro" id="IPR005467">
    <property type="entry name" value="His_kinase_dom"/>
</dbReference>
<dbReference type="Proteomes" id="UP000186917">
    <property type="component" value="Unassembled WGS sequence"/>
</dbReference>
<dbReference type="InterPro" id="IPR003594">
    <property type="entry name" value="HATPase_dom"/>
</dbReference>
<dbReference type="PANTHER" id="PTHR45453">
    <property type="entry name" value="PHOSPHATE REGULON SENSOR PROTEIN PHOR"/>
    <property type="match status" value="1"/>
</dbReference>
<dbReference type="PRINTS" id="PR00344">
    <property type="entry name" value="BCTRLSENSOR"/>
</dbReference>
<dbReference type="InterPro" id="IPR050351">
    <property type="entry name" value="BphY/WalK/GraS-like"/>
</dbReference>
<protein>
    <recommendedName>
        <fullName evidence="2">histidine kinase</fullName>
        <ecNumber evidence="2">2.7.13.3</ecNumber>
    </recommendedName>
</protein>
<dbReference type="InterPro" id="IPR004358">
    <property type="entry name" value="Sig_transdc_His_kin-like_C"/>
</dbReference>
<evidence type="ECO:0000256" key="3">
    <source>
        <dbReference type="ARBA" id="ARBA00022553"/>
    </source>
</evidence>
<evidence type="ECO:0000256" key="6">
    <source>
        <dbReference type="ARBA" id="ARBA00023012"/>
    </source>
</evidence>
<dbReference type="GO" id="GO:0016036">
    <property type="term" value="P:cellular response to phosphate starvation"/>
    <property type="evidence" value="ECO:0007669"/>
    <property type="project" value="TreeGrafter"/>
</dbReference>
<keyword evidence="5 8" id="KW-0418">Kinase</keyword>
<organism evidence="8 9">
    <name type="scientific">Filimonas lacunae</name>
    <dbReference type="NCBI Taxonomy" id="477680"/>
    <lineage>
        <taxon>Bacteria</taxon>
        <taxon>Pseudomonadati</taxon>
        <taxon>Bacteroidota</taxon>
        <taxon>Chitinophagia</taxon>
        <taxon>Chitinophagales</taxon>
        <taxon>Chitinophagaceae</taxon>
        <taxon>Filimonas</taxon>
    </lineage>
</organism>